<protein>
    <recommendedName>
        <fullName evidence="3">DNA-binding protein</fullName>
    </recommendedName>
</protein>
<dbReference type="EMBL" id="MDHN01000021">
    <property type="protein sequence ID" value="OFC70825.1"/>
    <property type="molecule type" value="Genomic_DNA"/>
</dbReference>
<dbReference type="AlphaFoldDB" id="A0A1E7ZBC8"/>
<evidence type="ECO:0000313" key="1">
    <source>
        <dbReference type="EMBL" id="OFC70825.1"/>
    </source>
</evidence>
<keyword evidence="2" id="KW-1185">Reference proteome</keyword>
<dbReference type="OrthoDB" id="8546410at2"/>
<evidence type="ECO:0008006" key="3">
    <source>
        <dbReference type="Google" id="ProtNLM"/>
    </source>
</evidence>
<reference evidence="1 2" key="1">
    <citation type="submission" date="2016-08" db="EMBL/GenBank/DDBJ databases">
        <authorList>
            <person name="Seilhamer J.J."/>
        </authorList>
    </citation>
    <scope>NUCLEOTIDE SEQUENCE [LARGE SCALE GENOMIC DNA]</scope>
    <source>
        <strain evidence="1 2">KCTC 42603</strain>
    </source>
</reference>
<dbReference type="Proteomes" id="UP000175691">
    <property type="component" value="Unassembled WGS sequence"/>
</dbReference>
<comment type="caution">
    <text evidence="1">The sequence shown here is derived from an EMBL/GenBank/DDBJ whole genome shotgun (WGS) entry which is preliminary data.</text>
</comment>
<proteinExistence type="predicted"/>
<organism evidence="1 2">
    <name type="scientific">Alteromonas confluentis</name>
    <dbReference type="NCBI Taxonomy" id="1656094"/>
    <lineage>
        <taxon>Bacteria</taxon>
        <taxon>Pseudomonadati</taxon>
        <taxon>Pseudomonadota</taxon>
        <taxon>Gammaproteobacteria</taxon>
        <taxon>Alteromonadales</taxon>
        <taxon>Alteromonadaceae</taxon>
        <taxon>Alteromonas/Salinimonas group</taxon>
        <taxon>Alteromonas</taxon>
    </lineage>
</organism>
<gene>
    <name evidence="1" type="ORF">BFC18_10235</name>
</gene>
<name>A0A1E7ZBC8_9ALTE</name>
<dbReference type="SUPFAM" id="SSF46955">
    <property type="entry name" value="Putative DNA-binding domain"/>
    <property type="match status" value="1"/>
</dbReference>
<dbReference type="RefSeq" id="WP_070125217.1">
    <property type="nucleotide sequence ID" value="NZ_MDHN01000021.1"/>
</dbReference>
<dbReference type="STRING" id="1656094.BFC18_10235"/>
<evidence type="ECO:0000313" key="2">
    <source>
        <dbReference type="Proteomes" id="UP000175691"/>
    </source>
</evidence>
<dbReference type="InterPro" id="IPR009061">
    <property type="entry name" value="DNA-bd_dom_put_sf"/>
</dbReference>
<accession>A0A1E7ZBC8</accession>
<sequence length="162" mass="18565">MSRRNTPSRIKSNRNYTVIDVSETLGVHPKTVRNWIRVGLPVVDSKRPLLINGADLKVHFKQKRSAIRFNVAKHEMSCFRCQGAMKPNIESVQFIEQPAGMALMKGVCNECGCRMNKYVSWRDVHEIWLELKGKLPIAQKHIILRDQNLSNYPFSGVSSDEK</sequence>